<keyword evidence="3" id="KW-1133">Transmembrane helix</keyword>
<evidence type="ECO:0000313" key="6">
    <source>
        <dbReference type="Proteomes" id="UP001165740"/>
    </source>
</evidence>
<evidence type="ECO:0000313" key="7">
    <source>
        <dbReference type="RefSeq" id="XP_013085891.1"/>
    </source>
</evidence>
<accession>A0A2C9JW79</accession>
<comment type="similarity">
    <text evidence="1">Belongs to the major facilitator superfamily.</text>
</comment>
<dbReference type="OrthoDB" id="1730117at2759"/>
<evidence type="ECO:0000313" key="5">
    <source>
        <dbReference type="Proteomes" id="UP000076420"/>
    </source>
</evidence>
<feature type="transmembrane region" description="Helical" evidence="3">
    <location>
        <begin position="144"/>
        <end position="167"/>
    </location>
</feature>
<dbReference type="Proteomes" id="UP001165740">
    <property type="component" value="Chromosome 1"/>
</dbReference>
<proteinExistence type="inferred from homology"/>
<feature type="transmembrane region" description="Helical" evidence="3">
    <location>
        <begin position="226"/>
        <end position="245"/>
    </location>
</feature>
<keyword evidence="3" id="KW-0472">Membrane</keyword>
<dbReference type="GO" id="GO:0008643">
    <property type="term" value="P:carbohydrate transport"/>
    <property type="evidence" value="ECO:0007669"/>
    <property type="project" value="InterPro"/>
</dbReference>
<feature type="transmembrane region" description="Helical" evidence="3">
    <location>
        <begin position="455"/>
        <end position="473"/>
    </location>
</feature>
<dbReference type="GO" id="GO:0005886">
    <property type="term" value="C:plasma membrane"/>
    <property type="evidence" value="ECO:0007669"/>
    <property type="project" value="TreeGrafter"/>
</dbReference>
<name>A0A2C9JW79_BIOGL</name>
<evidence type="ECO:0000256" key="2">
    <source>
        <dbReference type="SAM" id="MobiDB-lite"/>
    </source>
</evidence>
<feature type="transmembrane region" description="Helical" evidence="3">
    <location>
        <begin position="114"/>
        <end position="138"/>
    </location>
</feature>
<dbReference type="RefSeq" id="XP_013085891.1">
    <property type="nucleotide sequence ID" value="XM_013230437.2"/>
</dbReference>
<sequence length="565" mass="62858">METSKRDTEDNQSSSTKSDSSGTNNEISNHSRKLQCTIKFSYGVGHVLNDLTASMWFSYLLVFLHQVNNFNNMLAGNLMLIGQVSDALFTPFIGFESDRTSGFWKLGRRKSWHLLGTICVMASFPFLFSECITCSHAPNIAQFVYYAPFVVIFQFGWAATQISHLSFSSDITPCAHERVSLQSIRNVFTILANLSIYGIFFLLFYLEGGHGVNDDLSQQDAPKFQHLSLISIGIGVLTNIIFHLGTKEKVTNRENQTNSNPNESSIEKSAVMHSKMNWKDWLKQKQFYQIALLYMATRLYINVSQVYFPMYVTEPLQLTKSSIALLPLVSYVSSFVMSMVSPYLNRYLGRKPSFVLAAVIGLGSCTWMYFIEKKSDQVYAAACLLGLAGSLLLITSLSMTSDLIANNTESGAFVFGAMSFTDKLANGVAVLLIQYFHPCEGCCPACEPYYRNVQVFVPGGALVIALIALCSLIPQTIGLRGHTAVVQVMESPVGTHEEAGFEQCSCGQFYLPPNSCSACGFMPGYNRQDLARTVDDSDDDYYAQERKPLLTRANINTPTRDLKVL</sequence>
<evidence type="ECO:0000256" key="3">
    <source>
        <dbReference type="SAM" id="Phobius"/>
    </source>
</evidence>
<protein>
    <submittedName>
        <fullName evidence="7">Major facilitator superfamily domain-containing protein 12-like isoform X1</fullName>
    </submittedName>
</protein>
<feature type="transmembrane region" description="Helical" evidence="3">
    <location>
        <begin position="323"/>
        <end position="341"/>
    </location>
</feature>
<dbReference type="PANTHER" id="PTHR11328">
    <property type="entry name" value="MAJOR FACILITATOR SUPERFAMILY DOMAIN-CONTAINING PROTEIN"/>
    <property type="match status" value="1"/>
</dbReference>
<feature type="transmembrane region" description="Helical" evidence="3">
    <location>
        <begin position="74"/>
        <end position="93"/>
    </location>
</feature>
<dbReference type="EnsemblMetazoa" id="BGLB008984-RB">
    <property type="protein sequence ID" value="BGLB008984-PB"/>
    <property type="gene ID" value="BGLB008984"/>
</dbReference>
<dbReference type="STRING" id="6526.A0A2C9JW79"/>
<gene>
    <name evidence="4" type="primary">106070513</name>
    <name evidence="7" type="synonym">LOC106070513</name>
</gene>
<dbReference type="Pfam" id="PF13347">
    <property type="entry name" value="MFS_2"/>
    <property type="match status" value="1"/>
</dbReference>
<feature type="transmembrane region" description="Helical" evidence="3">
    <location>
        <begin position="286"/>
        <end position="303"/>
    </location>
</feature>
<reference evidence="4" key="1">
    <citation type="submission" date="2020-05" db="UniProtKB">
        <authorList>
            <consortium name="EnsemblMetazoa"/>
        </authorList>
    </citation>
    <scope>IDENTIFICATION</scope>
    <source>
        <strain evidence="4">BB02</strain>
    </source>
</reference>
<dbReference type="OMA" id="GLYTAWM"/>
<feature type="transmembrane region" description="Helical" evidence="3">
    <location>
        <begin position="187"/>
        <end position="206"/>
    </location>
</feature>
<feature type="transmembrane region" description="Helical" evidence="3">
    <location>
        <begin position="40"/>
        <end position="62"/>
    </location>
</feature>
<dbReference type="PANTHER" id="PTHR11328:SF28">
    <property type="entry name" value="MAJOR FACILITATOR SUPERFAMILY DOMAIN-CONTAINING PROTEIN 12"/>
    <property type="match status" value="1"/>
</dbReference>
<dbReference type="GO" id="GO:0015293">
    <property type="term" value="F:symporter activity"/>
    <property type="evidence" value="ECO:0007669"/>
    <property type="project" value="InterPro"/>
</dbReference>
<dbReference type="InterPro" id="IPR039672">
    <property type="entry name" value="MFS_2"/>
</dbReference>
<dbReference type="KEGG" id="bgt:106070513"/>
<dbReference type="AlphaFoldDB" id="A0A2C9JW79"/>
<dbReference type="VEuPathDB" id="VectorBase:BGLB008984"/>
<dbReference type="EnsemblMetazoa" id="BGLB008984-RC">
    <property type="protein sequence ID" value="BGLB008984-PC"/>
    <property type="gene ID" value="BGLB008984"/>
</dbReference>
<dbReference type="Gene3D" id="1.20.1250.20">
    <property type="entry name" value="MFS general substrate transporter like domains"/>
    <property type="match status" value="2"/>
</dbReference>
<keyword evidence="3" id="KW-0812">Transmembrane</keyword>
<evidence type="ECO:0000313" key="4">
    <source>
        <dbReference type="EnsemblMetazoa" id="BGLB008984-PC"/>
    </source>
</evidence>
<dbReference type="Proteomes" id="UP000076420">
    <property type="component" value="Unassembled WGS sequence"/>
</dbReference>
<dbReference type="InterPro" id="IPR036259">
    <property type="entry name" value="MFS_trans_sf"/>
</dbReference>
<feature type="transmembrane region" description="Helical" evidence="3">
    <location>
        <begin position="353"/>
        <end position="371"/>
    </location>
</feature>
<dbReference type="FunFam" id="1.20.1250.20:FF:000431">
    <property type="entry name" value="Predicted protein"/>
    <property type="match status" value="1"/>
</dbReference>
<organism evidence="4 5">
    <name type="scientific">Biomphalaria glabrata</name>
    <name type="common">Bloodfluke planorb</name>
    <name type="synonym">Freshwater snail</name>
    <dbReference type="NCBI Taxonomy" id="6526"/>
    <lineage>
        <taxon>Eukaryota</taxon>
        <taxon>Metazoa</taxon>
        <taxon>Spiralia</taxon>
        <taxon>Lophotrochozoa</taxon>
        <taxon>Mollusca</taxon>
        <taxon>Gastropoda</taxon>
        <taxon>Heterobranchia</taxon>
        <taxon>Euthyneura</taxon>
        <taxon>Panpulmonata</taxon>
        <taxon>Hygrophila</taxon>
        <taxon>Lymnaeoidea</taxon>
        <taxon>Planorbidae</taxon>
        <taxon>Biomphalaria</taxon>
    </lineage>
</organism>
<evidence type="ECO:0000256" key="1">
    <source>
        <dbReference type="ARBA" id="ARBA00008335"/>
    </source>
</evidence>
<dbReference type="GeneID" id="106070513"/>
<feature type="transmembrane region" description="Helical" evidence="3">
    <location>
        <begin position="377"/>
        <end position="400"/>
    </location>
</feature>
<reference evidence="7" key="2">
    <citation type="submission" date="2025-04" db="UniProtKB">
        <authorList>
            <consortium name="RefSeq"/>
        </authorList>
    </citation>
    <scope>IDENTIFICATION</scope>
</reference>
<keyword evidence="6" id="KW-1185">Reference proteome</keyword>
<dbReference type="VEuPathDB" id="VectorBase:BGLAX_045492"/>
<feature type="region of interest" description="Disordered" evidence="2">
    <location>
        <begin position="1"/>
        <end position="28"/>
    </location>
</feature>
<dbReference type="CDD" id="cd17491">
    <property type="entry name" value="MFS_MFSD12"/>
    <property type="match status" value="1"/>
</dbReference>
<dbReference type="SUPFAM" id="SSF103473">
    <property type="entry name" value="MFS general substrate transporter"/>
    <property type="match status" value="1"/>
</dbReference>